<gene>
    <name evidence="1" type="ORF">EGO53_28060</name>
</gene>
<proteinExistence type="predicted"/>
<dbReference type="EMBL" id="CP033894">
    <property type="protein sequence ID" value="QDL35663.1"/>
    <property type="molecule type" value="Genomic_DNA"/>
</dbReference>
<organism evidence="1 2">
    <name type="scientific">Serratia liquefaciens</name>
    <dbReference type="NCBI Taxonomy" id="614"/>
    <lineage>
        <taxon>Bacteria</taxon>
        <taxon>Pseudomonadati</taxon>
        <taxon>Pseudomonadota</taxon>
        <taxon>Gammaproteobacteria</taxon>
        <taxon>Enterobacterales</taxon>
        <taxon>Yersiniaceae</taxon>
        <taxon>Serratia</taxon>
    </lineage>
</organism>
<geneLocation type="plasmid" evidence="1 2">
    <name>p1-159</name>
</geneLocation>
<sequence>MSEHMSPLDQLYILNAELMKHGDKFTSPIVTVGGQAVHYWVVWYKDNYSEHPPIDYITSNDIDVTARNIDISVISSVLDVPVNYNDGSPPSLAILPLKNIKDGKIKTYFHKKFVNKEIFDDRHIEEPNIVDVLSSASYLTPSDFNGRKLIINTEVFHLPMENFQYTAHDKVRVLNPITCMASRFHNVTQGVKRNVVQEVSRIKALMVPVVAFIIEKFFIEEFRNGRKFLDLFVREVGKTAYRRFIVEHQIDIIKMLELIHSELSESGKFEENNHAFLTKELPNTIHQLSLQIERKKAQIHREILTKNK</sequence>
<keyword evidence="1" id="KW-0614">Plasmid</keyword>
<evidence type="ECO:0000313" key="2">
    <source>
        <dbReference type="Proteomes" id="UP000317572"/>
    </source>
</evidence>
<dbReference type="RefSeq" id="WP_142816529.1">
    <property type="nucleotide sequence ID" value="NZ_CP033894.1"/>
</dbReference>
<dbReference type="AlphaFoldDB" id="A0A515D5I1"/>
<accession>A0A515D5I1</accession>
<name>A0A515D5I1_SERLI</name>
<evidence type="ECO:0000313" key="1">
    <source>
        <dbReference type="EMBL" id="QDL35663.1"/>
    </source>
</evidence>
<dbReference type="Proteomes" id="UP000317572">
    <property type="component" value="Plasmid p1-159"/>
</dbReference>
<reference evidence="1 2" key="1">
    <citation type="submission" date="2018-11" db="EMBL/GenBank/DDBJ databases">
        <title>The first complete genome of Serratia liquefaciens isolated from metalophyte plant revel distinctness adaptive mechanisms in an extreme habitat.</title>
        <authorList>
            <person name="Caneschi W.L."/>
            <person name="Sanchez A.B."/>
            <person name="Felestrino E.B."/>
            <person name="Assis R.A.B."/>
            <person name="Lemes C.G.C."/>
            <person name="Cordeiro I.F."/>
            <person name="Fonseca N.P."/>
            <person name="Villa M."/>
            <person name="Vieira I.T."/>
            <person name="Moraes L.A."/>
            <person name="Kamino L.H.Y."/>
            <person name="do Carmo F."/>
            <person name="Garcia C.M."/>
            <person name="Almeida N.F."/>
            <person name="Silva R.S."/>
            <person name="Ferro J.A."/>
            <person name="Ferro M.I.T."/>
            <person name="Varani A.M."/>
            <person name="Ferreira R.M."/>
            <person name="dos Santos V.L."/>
            <person name="Silva U.C."/>
            <person name="Setubal J.C."/>
            <person name="Moreira L.M."/>
        </authorList>
    </citation>
    <scope>NUCLEOTIDE SEQUENCE [LARGE SCALE GENOMIC DNA]</scope>
    <source>
        <strain evidence="1 2">FG3</strain>
        <plasmid evidence="1 2">p1-159</plasmid>
    </source>
</reference>
<protein>
    <submittedName>
        <fullName evidence="1">Uncharacterized protein</fullName>
    </submittedName>
</protein>